<dbReference type="PANTHER" id="PTHR33840:SF1">
    <property type="entry name" value="TLE1 PHOSPHOLIPASE DOMAIN-CONTAINING PROTEIN"/>
    <property type="match status" value="1"/>
</dbReference>
<accession>A0A543KH37</accession>
<dbReference type="Proteomes" id="UP000320582">
    <property type="component" value="Unassembled WGS sequence"/>
</dbReference>
<protein>
    <submittedName>
        <fullName evidence="2">Uncharacterized protein (DUF2235 family)</fullName>
    </submittedName>
</protein>
<dbReference type="Pfam" id="PF09994">
    <property type="entry name" value="T6SS_Tle1-like_cat"/>
    <property type="match status" value="1"/>
</dbReference>
<dbReference type="InterPro" id="IPR018712">
    <property type="entry name" value="Tle1-like_cat"/>
</dbReference>
<evidence type="ECO:0000313" key="3">
    <source>
        <dbReference type="Proteomes" id="UP000320582"/>
    </source>
</evidence>
<keyword evidence="3" id="KW-1185">Reference proteome</keyword>
<dbReference type="AlphaFoldDB" id="A0A543KH37"/>
<dbReference type="EMBL" id="VFPT01000001">
    <property type="protein sequence ID" value="TQM94393.1"/>
    <property type="molecule type" value="Genomic_DNA"/>
</dbReference>
<evidence type="ECO:0000259" key="1">
    <source>
        <dbReference type="Pfam" id="PF09994"/>
    </source>
</evidence>
<reference evidence="2 3" key="1">
    <citation type="submission" date="2019-06" db="EMBL/GenBank/DDBJ databases">
        <title>Genomic Encyclopedia of Archaeal and Bacterial Type Strains, Phase II (KMG-II): from individual species to whole genera.</title>
        <authorList>
            <person name="Goeker M."/>
        </authorList>
    </citation>
    <scope>NUCLEOTIDE SEQUENCE [LARGE SCALE GENOMIC DNA]</scope>
    <source>
        <strain evidence="2 3">DSM 18423</strain>
    </source>
</reference>
<evidence type="ECO:0000313" key="2">
    <source>
        <dbReference type="EMBL" id="TQM94393.1"/>
    </source>
</evidence>
<feature type="domain" description="T6SS Phospholipase effector Tle1-like catalytic" evidence="1">
    <location>
        <begin position="2"/>
        <end position="294"/>
    </location>
</feature>
<proteinExistence type="predicted"/>
<comment type="caution">
    <text evidence="2">The sequence shown here is derived from an EMBL/GenBank/DDBJ whole genome shotgun (WGS) entry which is preliminary data.</text>
</comment>
<organism evidence="2 3">
    <name type="scientific">Roseinatronobacter monicus</name>
    <dbReference type="NCBI Taxonomy" id="393481"/>
    <lineage>
        <taxon>Bacteria</taxon>
        <taxon>Pseudomonadati</taxon>
        <taxon>Pseudomonadota</taxon>
        <taxon>Alphaproteobacteria</taxon>
        <taxon>Rhodobacterales</taxon>
        <taxon>Paracoccaceae</taxon>
        <taxon>Roseinatronobacter</taxon>
    </lineage>
</organism>
<sequence length="389" mass="43249">MKRIVICCDGTWNRLDAAHVTNVVRLAEAVDSHADDGIHQIVYYDEGVGAGAAVVGWLDRVLGGAFGSGLMLKVEHAYRFLVFNYEPGDEIYIFGFSRGAFTARSLAGLIRNCGIVQQSQGRRLHQAVALYRQRGKRGHPDSDVSCRFRAEMSPAVYLNDRELAWRKKNIPDFNPENCLPIRLRYLGVWDTVGALGVPNHFWISGLFNKGSRFHDAELSSAVESARHAVALDEHRRAYEPTVWSNLDLLNAATASDDPQAGPWYQQSWFPGDHSSIGGGGDVTGHSSAALLWVAEGAQAVGMKFREGALDDARKQVDHRAALRSHSKSGWLAKLLSRAARKGPALLEDVSHHARLRWQEPPDNLPERAKYRPDALKRLKAQLERLSTRE</sequence>
<dbReference type="RefSeq" id="WP_170207155.1">
    <property type="nucleotide sequence ID" value="NZ_VFPT01000001.1"/>
</dbReference>
<gene>
    <name evidence="2" type="ORF">BD293_3069</name>
</gene>
<name>A0A543KH37_9RHOB</name>
<dbReference type="PANTHER" id="PTHR33840">
    <property type="match status" value="1"/>
</dbReference>